<evidence type="ECO:0000256" key="1">
    <source>
        <dbReference type="SAM" id="MobiDB-lite"/>
    </source>
</evidence>
<dbReference type="RefSeq" id="WP_118642234.1">
    <property type="nucleotide sequence ID" value="NZ_CP060635.1"/>
</dbReference>
<accession>A0A7G9GEI8</accession>
<protein>
    <submittedName>
        <fullName evidence="2">Uncharacterized protein</fullName>
    </submittedName>
</protein>
<reference evidence="2 3" key="1">
    <citation type="submission" date="2020-08" db="EMBL/GenBank/DDBJ databases">
        <authorList>
            <person name="Liu C."/>
            <person name="Sun Q."/>
        </authorList>
    </citation>
    <scope>NUCLEOTIDE SEQUENCE [LARGE SCALE GENOMIC DNA]</scope>
    <source>
        <strain evidence="2 3">NSJ-29</strain>
    </source>
</reference>
<gene>
    <name evidence="2" type="ORF">H9Q79_02705</name>
</gene>
<sequence>MDGKREKTRAYSRRESDEKTMPEIDKFLSKGSSEALKYFTGKCPMTQEGFEICIREMIQLGCDELYSEFTEKHRRFLGEFNQKIEILEEESRKDGLSDQEKEKMWTEIMKKIKDIKADQEE</sequence>
<evidence type="ECO:0000313" key="3">
    <source>
        <dbReference type="Proteomes" id="UP000515860"/>
    </source>
</evidence>
<organism evidence="2 3">
    <name type="scientific">Wansuia hejianensis</name>
    <dbReference type="NCBI Taxonomy" id="2763667"/>
    <lineage>
        <taxon>Bacteria</taxon>
        <taxon>Bacillati</taxon>
        <taxon>Bacillota</taxon>
        <taxon>Clostridia</taxon>
        <taxon>Lachnospirales</taxon>
        <taxon>Lachnospiraceae</taxon>
        <taxon>Wansuia</taxon>
    </lineage>
</organism>
<name>A0A7G9GEI8_9FIRM</name>
<evidence type="ECO:0000313" key="2">
    <source>
        <dbReference type="EMBL" id="QNM09220.1"/>
    </source>
</evidence>
<dbReference type="Proteomes" id="UP000515860">
    <property type="component" value="Chromosome"/>
</dbReference>
<dbReference type="EMBL" id="CP060635">
    <property type="protein sequence ID" value="QNM09220.1"/>
    <property type="molecule type" value="Genomic_DNA"/>
</dbReference>
<dbReference type="AlphaFoldDB" id="A0A7G9GEI8"/>
<keyword evidence="3" id="KW-1185">Reference proteome</keyword>
<proteinExistence type="predicted"/>
<feature type="region of interest" description="Disordered" evidence="1">
    <location>
        <begin position="1"/>
        <end position="22"/>
    </location>
</feature>
<dbReference type="KEGG" id="whj:H9Q79_02705"/>